<name>A0AA88JDR9_FICCA</name>
<evidence type="ECO:0000313" key="1">
    <source>
        <dbReference type="EMBL" id="GMN70055.1"/>
    </source>
</evidence>
<protein>
    <submittedName>
        <fullName evidence="1">Uncharacterized protein</fullName>
    </submittedName>
</protein>
<accession>A0AA88JDR9</accession>
<evidence type="ECO:0000313" key="2">
    <source>
        <dbReference type="Proteomes" id="UP001187192"/>
    </source>
</evidence>
<organism evidence="1 2">
    <name type="scientific">Ficus carica</name>
    <name type="common">Common fig</name>
    <dbReference type="NCBI Taxonomy" id="3494"/>
    <lineage>
        <taxon>Eukaryota</taxon>
        <taxon>Viridiplantae</taxon>
        <taxon>Streptophyta</taxon>
        <taxon>Embryophyta</taxon>
        <taxon>Tracheophyta</taxon>
        <taxon>Spermatophyta</taxon>
        <taxon>Magnoliopsida</taxon>
        <taxon>eudicotyledons</taxon>
        <taxon>Gunneridae</taxon>
        <taxon>Pentapetalae</taxon>
        <taxon>rosids</taxon>
        <taxon>fabids</taxon>
        <taxon>Rosales</taxon>
        <taxon>Moraceae</taxon>
        <taxon>Ficeae</taxon>
        <taxon>Ficus</taxon>
    </lineage>
</organism>
<dbReference type="AlphaFoldDB" id="A0AA88JDR9"/>
<sequence length="71" mass="8341">MIMKFHQPKMMMRISKSTELYIADFTDNIIRLMSKLKKTEHSTANFTDCKLNVFYVQITESEHVAWSGLPN</sequence>
<dbReference type="Proteomes" id="UP001187192">
    <property type="component" value="Unassembled WGS sequence"/>
</dbReference>
<reference evidence="1" key="1">
    <citation type="submission" date="2023-07" db="EMBL/GenBank/DDBJ databases">
        <title>draft genome sequence of fig (Ficus carica).</title>
        <authorList>
            <person name="Takahashi T."/>
            <person name="Nishimura K."/>
        </authorList>
    </citation>
    <scope>NUCLEOTIDE SEQUENCE</scope>
</reference>
<comment type="caution">
    <text evidence="1">The sequence shown here is derived from an EMBL/GenBank/DDBJ whole genome shotgun (WGS) entry which is preliminary data.</text>
</comment>
<dbReference type="EMBL" id="BTGU01001012">
    <property type="protein sequence ID" value="GMN70055.1"/>
    <property type="molecule type" value="Genomic_DNA"/>
</dbReference>
<gene>
    <name evidence="1" type="ORF">TIFTF001_039100</name>
</gene>
<keyword evidence="2" id="KW-1185">Reference proteome</keyword>
<proteinExistence type="predicted"/>